<gene>
    <name evidence="3" type="ORF">WJX75_005921</name>
</gene>
<protein>
    <recommendedName>
        <fullName evidence="5">Phosphatidate phosphatase APP1 catalytic domain-containing protein</fullName>
    </recommendedName>
</protein>
<feature type="compositionally biased region" description="Basic and acidic residues" evidence="1">
    <location>
        <begin position="377"/>
        <end position="386"/>
    </location>
</feature>
<evidence type="ECO:0000256" key="2">
    <source>
        <dbReference type="SAM" id="Phobius"/>
    </source>
</evidence>
<keyword evidence="4" id="KW-1185">Reference proteome</keyword>
<feature type="region of interest" description="Disordered" evidence="1">
    <location>
        <begin position="349"/>
        <end position="482"/>
    </location>
</feature>
<evidence type="ECO:0000313" key="3">
    <source>
        <dbReference type="EMBL" id="KAK9909002.1"/>
    </source>
</evidence>
<feature type="transmembrane region" description="Helical" evidence="2">
    <location>
        <begin position="34"/>
        <end position="51"/>
    </location>
</feature>
<keyword evidence="2" id="KW-0472">Membrane</keyword>
<feature type="transmembrane region" description="Helical" evidence="2">
    <location>
        <begin position="58"/>
        <end position="75"/>
    </location>
</feature>
<dbReference type="PANTHER" id="PTHR40861">
    <property type="entry name" value="DUF2183 DOMAIN-CONTAINING PROTEIN"/>
    <property type="match status" value="1"/>
</dbReference>
<dbReference type="EMBL" id="JALJOT010000007">
    <property type="protein sequence ID" value="KAK9909002.1"/>
    <property type="molecule type" value="Genomic_DNA"/>
</dbReference>
<dbReference type="Proteomes" id="UP001491310">
    <property type="component" value="Unassembled WGS sequence"/>
</dbReference>
<proteinExistence type="predicted"/>
<evidence type="ECO:0000313" key="4">
    <source>
        <dbReference type="Proteomes" id="UP001491310"/>
    </source>
</evidence>
<feature type="region of interest" description="Disordered" evidence="1">
    <location>
        <begin position="546"/>
        <end position="617"/>
    </location>
</feature>
<evidence type="ECO:0008006" key="5">
    <source>
        <dbReference type="Google" id="ProtNLM"/>
    </source>
</evidence>
<accession>A0ABR2YQ33</accession>
<name>A0ABR2YQ33_9CHLO</name>
<feature type="compositionally biased region" description="Polar residues" evidence="1">
    <location>
        <begin position="388"/>
        <end position="407"/>
    </location>
</feature>
<evidence type="ECO:0000256" key="1">
    <source>
        <dbReference type="SAM" id="MobiDB-lite"/>
    </source>
</evidence>
<reference evidence="3 4" key="1">
    <citation type="journal article" date="2024" name="Nat. Commun.">
        <title>Phylogenomics reveals the evolutionary origins of lichenization in chlorophyte algae.</title>
        <authorList>
            <person name="Puginier C."/>
            <person name="Libourel C."/>
            <person name="Otte J."/>
            <person name="Skaloud P."/>
            <person name="Haon M."/>
            <person name="Grisel S."/>
            <person name="Petersen M."/>
            <person name="Berrin J.G."/>
            <person name="Delaux P.M."/>
            <person name="Dal Grande F."/>
            <person name="Keller J."/>
        </authorList>
    </citation>
    <scope>NUCLEOTIDE SEQUENCE [LARGE SCALE GENOMIC DNA]</scope>
    <source>
        <strain evidence="3 4">SAG 216-7</strain>
    </source>
</reference>
<feature type="compositionally biased region" description="Polar residues" evidence="1">
    <location>
        <begin position="351"/>
        <end position="364"/>
    </location>
</feature>
<feature type="region of interest" description="Disordered" evidence="1">
    <location>
        <begin position="923"/>
        <end position="955"/>
    </location>
</feature>
<sequence length="969" mass="104714">MAHYFFALAVSGLLIAYLGNDRSVLHFSRTGRRLFWAILSALLSWWLVFALRSIDIQGSEGLFFIFTAVMAASFVEDRVQANLFMTPFRSPAISTITGSPEAQGKAELLMAVISSINKWQGYTVGASRVVSHVAGSLSKHRRIIHEIVSGCSTMDLNYVLLNINTAALVEVSGRHTMEMLTSPQQRLPELRIVTRAALLDALQKVGMRHRPSRQRWATEILKATKGTDLTRLKAFVDDGGDYHTIYKLCYTDLQDAAQQTALSHIAAEGRRAYEEFAARLPNGPPGICLKVVSDIDDTLMSSGGSYPAGRDTRYPHNCVYPGVLAFYNELDAGHVLRVEEGWKAAAAAASVPQSPITSPRQQPTRLPVHAEASGQGKWERGRELEGRGSSTGEQTFSPGTEGVSSSGKPPIVGRHLPTVRIADDGSVGSSDALPRPPALRPLHSFAGSSGAVPPPELVSVQEAGTEQQAGGDPQAGAHVASGNMDASTVEDAILGPSDIPAGGSEAHVASGTAGAFEAGAGLRSLAKGAPAIPSLVNGGANVARDAPEARALPPRPTVNTRGGGSLSSRLAGDSPRCGNISEGLPLSAPSESLASAYDSEAGGRRPGGEEEWPPLMTRSGRRRLRCAMLGGEGLNTARRRWQDRPRQKWVHLVFLSARPESFKGLTEALSLRKIFRPLVQRGEMNGYPVLLLGSLRAGPRALWDYARGTRPPQDNPKTLNTQLYVQLYQKKLARFQQFAVLYPECYWVFVGDNGQGDVLLAEKLTQLLTRPDGRCALVATFIHRVVPALETISSLRSRRSNKAAWLAAWRDHNIFFNRSHVGMAVQAHTLGLMDAEGLQHVMLEAAQDLRRARARYAFDVVDWVKCVRQLNKDIRAANEFLPDNLQVSLLRLPEGGTSGVQSKGSGYDSDVSVLGGHPAPPAYHGYDSEASTVRGMSPPPRGGSPRGLPRYGMANYDSDVSTRSYAWQT</sequence>
<keyword evidence="2" id="KW-0812">Transmembrane</keyword>
<organism evidence="3 4">
    <name type="scientific">Coccomyxa subellipsoidea</name>
    <dbReference type="NCBI Taxonomy" id="248742"/>
    <lineage>
        <taxon>Eukaryota</taxon>
        <taxon>Viridiplantae</taxon>
        <taxon>Chlorophyta</taxon>
        <taxon>core chlorophytes</taxon>
        <taxon>Trebouxiophyceae</taxon>
        <taxon>Trebouxiophyceae incertae sedis</taxon>
        <taxon>Coccomyxaceae</taxon>
        <taxon>Coccomyxa</taxon>
    </lineage>
</organism>
<feature type="compositionally biased region" description="Low complexity" evidence="1">
    <location>
        <begin position="581"/>
        <end position="596"/>
    </location>
</feature>
<comment type="caution">
    <text evidence="3">The sequence shown here is derived from an EMBL/GenBank/DDBJ whole genome shotgun (WGS) entry which is preliminary data.</text>
</comment>
<keyword evidence="2" id="KW-1133">Transmembrane helix</keyword>
<dbReference type="PANTHER" id="PTHR40861:SF1">
    <property type="entry name" value="PHOSPHATIDATE PHOSPHATASE APP1 CATALYTIC DOMAIN-CONTAINING PROTEIN"/>
    <property type="match status" value="1"/>
</dbReference>